<sequence length="105" mass="12217">MTISFKLNEQYISSVLCENKNKPEMHCNGRCILAKKLKQAEENEQKQRDQNQESTNVLFFCKLHRLKLASCLSALQKASFNSFYLRFRPSPSYNDIFKPPQAQIA</sequence>
<evidence type="ECO:0000313" key="1">
    <source>
        <dbReference type="EMBL" id="MBB6497908.1"/>
    </source>
</evidence>
<dbReference type="Proteomes" id="UP000521017">
    <property type="component" value="Unassembled WGS sequence"/>
</dbReference>
<accession>A0A7X0IYX1</accession>
<evidence type="ECO:0000313" key="2">
    <source>
        <dbReference type="Proteomes" id="UP000521017"/>
    </source>
</evidence>
<name>A0A7X0IYX1_9SPHI</name>
<dbReference type="EMBL" id="JACHCC010000001">
    <property type="protein sequence ID" value="MBB6497908.1"/>
    <property type="molecule type" value="Genomic_DNA"/>
</dbReference>
<organism evidence="1 2">
    <name type="scientific">Pedobacter cryoconitis</name>
    <dbReference type="NCBI Taxonomy" id="188932"/>
    <lineage>
        <taxon>Bacteria</taxon>
        <taxon>Pseudomonadati</taxon>
        <taxon>Bacteroidota</taxon>
        <taxon>Sphingobacteriia</taxon>
        <taxon>Sphingobacteriales</taxon>
        <taxon>Sphingobacteriaceae</taxon>
        <taxon>Pedobacter</taxon>
    </lineage>
</organism>
<dbReference type="AlphaFoldDB" id="A0A7X0IYX1"/>
<comment type="caution">
    <text evidence="1">The sequence shown here is derived from an EMBL/GenBank/DDBJ whole genome shotgun (WGS) entry which is preliminary data.</text>
</comment>
<gene>
    <name evidence="1" type="ORF">HDF25_000032</name>
</gene>
<protein>
    <submittedName>
        <fullName evidence="1">Uncharacterized protein</fullName>
    </submittedName>
</protein>
<proteinExistence type="predicted"/>
<dbReference type="RefSeq" id="WP_184621536.1">
    <property type="nucleotide sequence ID" value="NZ_JACHCC010000001.1"/>
</dbReference>
<reference evidence="1 2" key="1">
    <citation type="submission" date="2020-08" db="EMBL/GenBank/DDBJ databases">
        <title>Genomic Encyclopedia of Type Strains, Phase IV (KMG-V): Genome sequencing to study the core and pangenomes of soil and plant-associated prokaryotes.</title>
        <authorList>
            <person name="Whitman W."/>
        </authorList>
    </citation>
    <scope>NUCLEOTIDE SEQUENCE [LARGE SCALE GENOMIC DNA]</scope>
    <source>
        <strain evidence="1 2">M2T3</strain>
    </source>
</reference>